<protein>
    <submittedName>
        <fullName evidence="2">Uncharacterized protein</fullName>
    </submittedName>
</protein>
<evidence type="ECO:0000313" key="2">
    <source>
        <dbReference type="EMBL" id="TEB17867.1"/>
    </source>
</evidence>
<feature type="transmembrane region" description="Helical" evidence="1">
    <location>
        <begin position="35"/>
        <end position="53"/>
    </location>
</feature>
<keyword evidence="3" id="KW-1185">Reference proteome</keyword>
<keyword evidence="1" id="KW-0812">Transmembrane</keyword>
<evidence type="ECO:0000256" key="1">
    <source>
        <dbReference type="SAM" id="Phobius"/>
    </source>
</evidence>
<keyword evidence="1" id="KW-1133">Transmembrane helix</keyword>
<evidence type="ECO:0000313" key="3">
    <source>
        <dbReference type="Proteomes" id="UP000298030"/>
    </source>
</evidence>
<dbReference type="Proteomes" id="UP000298030">
    <property type="component" value="Unassembled WGS sequence"/>
</dbReference>
<proteinExistence type="predicted"/>
<sequence length="71" mass="8075">MSFPSTVSTQPLYIFYLSFDCLLLRFNFSTVLGRTLYLAFFWNLGLLLSYHFTDILGHCTCPSIIGSVQSP</sequence>
<dbReference type="EMBL" id="QPFP01000295">
    <property type="protein sequence ID" value="TEB17867.1"/>
    <property type="molecule type" value="Genomic_DNA"/>
</dbReference>
<accession>A0A4Y7S9I4</accession>
<gene>
    <name evidence="2" type="ORF">FA13DRAFT_699542</name>
</gene>
<keyword evidence="1" id="KW-0472">Membrane</keyword>
<dbReference type="AlphaFoldDB" id="A0A4Y7S9I4"/>
<name>A0A4Y7S9I4_COPMI</name>
<reference evidence="2 3" key="1">
    <citation type="journal article" date="2019" name="Nat. Ecol. Evol.">
        <title>Megaphylogeny resolves global patterns of mushroom evolution.</title>
        <authorList>
            <person name="Varga T."/>
            <person name="Krizsan K."/>
            <person name="Foldi C."/>
            <person name="Dima B."/>
            <person name="Sanchez-Garcia M."/>
            <person name="Sanchez-Ramirez S."/>
            <person name="Szollosi G.J."/>
            <person name="Szarkandi J.G."/>
            <person name="Papp V."/>
            <person name="Albert L."/>
            <person name="Andreopoulos W."/>
            <person name="Angelini C."/>
            <person name="Antonin V."/>
            <person name="Barry K.W."/>
            <person name="Bougher N.L."/>
            <person name="Buchanan P."/>
            <person name="Buyck B."/>
            <person name="Bense V."/>
            <person name="Catcheside P."/>
            <person name="Chovatia M."/>
            <person name="Cooper J."/>
            <person name="Damon W."/>
            <person name="Desjardin D."/>
            <person name="Finy P."/>
            <person name="Geml J."/>
            <person name="Haridas S."/>
            <person name="Hughes K."/>
            <person name="Justo A."/>
            <person name="Karasinski D."/>
            <person name="Kautmanova I."/>
            <person name="Kiss B."/>
            <person name="Kocsube S."/>
            <person name="Kotiranta H."/>
            <person name="LaButti K.M."/>
            <person name="Lechner B.E."/>
            <person name="Liimatainen K."/>
            <person name="Lipzen A."/>
            <person name="Lukacs Z."/>
            <person name="Mihaltcheva S."/>
            <person name="Morgado L.N."/>
            <person name="Niskanen T."/>
            <person name="Noordeloos M.E."/>
            <person name="Ohm R.A."/>
            <person name="Ortiz-Santana B."/>
            <person name="Ovrebo C."/>
            <person name="Racz N."/>
            <person name="Riley R."/>
            <person name="Savchenko A."/>
            <person name="Shiryaev A."/>
            <person name="Soop K."/>
            <person name="Spirin V."/>
            <person name="Szebenyi C."/>
            <person name="Tomsovsky M."/>
            <person name="Tulloss R.E."/>
            <person name="Uehling J."/>
            <person name="Grigoriev I.V."/>
            <person name="Vagvolgyi C."/>
            <person name="Papp T."/>
            <person name="Martin F.M."/>
            <person name="Miettinen O."/>
            <person name="Hibbett D.S."/>
            <person name="Nagy L.G."/>
        </authorList>
    </citation>
    <scope>NUCLEOTIDE SEQUENCE [LARGE SCALE GENOMIC DNA]</scope>
    <source>
        <strain evidence="2 3">FP101781</strain>
    </source>
</reference>
<organism evidence="2 3">
    <name type="scientific">Coprinellus micaceus</name>
    <name type="common">Glistening ink-cap mushroom</name>
    <name type="synonym">Coprinus micaceus</name>
    <dbReference type="NCBI Taxonomy" id="71717"/>
    <lineage>
        <taxon>Eukaryota</taxon>
        <taxon>Fungi</taxon>
        <taxon>Dikarya</taxon>
        <taxon>Basidiomycota</taxon>
        <taxon>Agaricomycotina</taxon>
        <taxon>Agaricomycetes</taxon>
        <taxon>Agaricomycetidae</taxon>
        <taxon>Agaricales</taxon>
        <taxon>Agaricineae</taxon>
        <taxon>Psathyrellaceae</taxon>
        <taxon>Coprinellus</taxon>
    </lineage>
</organism>
<comment type="caution">
    <text evidence="2">The sequence shown here is derived from an EMBL/GenBank/DDBJ whole genome shotgun (WGS) entry which is preliminary data.</text>
</comment>